<dbReference type="RefSeq" id="WP_202687464.1">
    <property type="nucleotide sequence ID" value="NZ_JAESVN010000002.1"/>
</dbReference>
<dbReference type="GO" id="GO:0005886">
    <property type="term" value="C:plasma membrane"/>
    <property type="evidence" value="ECO:0007669"/>
    <property type="project" value="UniProtKB-SubCell"/>
</dbReference>
<organism evidence="9 10">
    <name type="scientific">Szabonella alba</name>
    <dbReference type="NCBI Taxonomy" id="2804194"/>
    <lineage>
        <taxon>Bacteria</taxon>
        <taxon>Pseudomonadati</taxon>
        <taxon>Pseudomonadota</taxon>
        <taxon>Alphaproteobacteria</taxon>
        <taxon>Rhodobacterales</taxon>
        <taxon>Paracoccaceae</taxon>
        <taxon>Szabonella</taxon>
    </lineage>
</organism>
<keyword evidence="7 8" id="KW-0472">Membrane</keyword>
<keyword evidence="3" id="KW-0813">Transport</keyword>
<feature type="transmembrane region" description="Helical" evidence="8">
    <location>
        <begin position="186"/>
        <end position="204"/>
    </location>
</feature>
<feature type="transmembrane region" description="Helical" evidence="8">
    <location>
        <begin position="274"/>
        <end position="294"/>
    </location>
</feature>
<dbReference type="InterPro" id="IPR004776">
    <property type="entry name" value="Mem_transp_PIN-like"/>
</dbReference>
<keyword evidence="6 8" id="KW-1133">Transmembrane helix</keyword>
<evidence type="ECO:0000256" key="5">
    <source>
        <dbReference type="ARBA" id="ARBA00022692"/>
    </source>
</evidence>
<gene>
    <name evidence="9" type="ORF">JL811_05335</name>
</gene>
<evidence type="ECO:0000256" key="1">
    <source>
        <dbReference type="ARBA" id="ARBA00004651"/>
    </source>
</evidence>
<feature type="transmembrane region" description="Helical" evidence="8">
    <location>
        <begin position="216"/>
        <end position="236"/>
    </location>
</feature>
<evidence type="ECO:0000256" key="6">
    <source>
        <dbReference type="ARBA" id="ARBA00022989"/>
    </source>
</evidence>
<dbReference type="Pfam" id="PF03547">
    <property type="entry name" value="Mem_trans"/>
    <property type="match status" value="2"/>
</dbReference>
<comment type="subcellular location">
    <subcellularLocation>
        <location evidence="1">Cell membrane</location>
        <topology evidence="1">Multi-pass membrane protein</topology>
    </subcellularLocation>
</comment>
<dbReference type="AlphaFoldDB" id="A0A8K0Y019"/>
<keyword evidence="5 8" id="KW-0812">Transmembrane</keyword>
<dbReference type="Proteomes" id="UP000648908">
    <property type="component" value="Unassembled WGS sequence"/>
</dbReference>
<dbReference type="EMBL" id="JAESVN010000002">
    <property type="protein sequence ID" value="MBL4916638.1"/>
    <property type="molecule type" value="Genomic_DNA"/>
</dbReference>
<dbReference type="GO" id="GO:0055085">
    <property type="term" value="P:transmembrane transport"/>
    <property type="evidence" value="ECO:0007669"/>
    <property type="project" value="InterPro"/>
</dbReference>
<sequence>MNLILTVLQIVAPVGVLALTGFIWAKAGFEYRMEFVTRLAMTLATPCLMFTALMKTEVDPASLAGVAVAASVCFAVLALIWWGFVLVTGLERRSYMAPMIFGNTGNVGLPVALFAFGETGLGYGLAIFAVSCIWSFTLGAWLMTRGGSGSVLAVLREPTVWATLLGALFLWQGWQTPDWMTNSLDLIGQMAIPMMLITLGVSVARLSPGRLGQSFWLSLLRMAVSIAVALGVGLALQLEPVALAVLILQISTPVAVTVYLLAARHGADADAVAGLVIVSTLLSVVGIPLTLAFLI</sequence>
<feature type="transmembrane region" description="Helical" evidence="8">
    <location>
        <begin position="36"/>
        <end position="54"/>
    </location>
</feature>
<keyword evidence="4" id="KW-1003">Cell membrane</keyword>
<dbReference type="PANTHER" id="PTHR36838:SF1">
    <property type="entry name" value="SLR1864 PROTEIN"/>
    <property type="match status" value="1"/>
</dbReference>
<evidence type="ECO:0000313" key="9">
    <source>
        <dbReference type="EMBL" id="MBL4916638.1"/>
    </source>
</evidence>
<evidence type="ECO:0000256" key="7">
    <source>
        <dbReference type="ARBA" id="ARBA00023136"/>
    </source>
</evidence>
<feature type="transmembrane region" description="Helical" evidence="8">
    <location>
        <begin position="66"/>
        <end position="87"/>
    </location>
</feature>
<feature type="transmembrane region" description="Helical" evidence="8">
    <location>
        <begin position="242"/>
        <end position="262"/>
    </location>
</feature>
<feature type="transmembrane region" description="Helical" evidence="8">
    <location>
        <begin position="99"/>
        <end position="117"/>
    </location>
</feature>
<evidence type="ECO:0000256" key="3">
    <source>
        <dbReference type="ARBA" id="ARBA00022448"/>
    </source>
</evidence>
<dbReference type="InterPro" id="IPR038770">
    <property type="entry name" value="Na+/solute_symporter_sf"/>
</dbReference>
<feature type="transmembrane region" description="Helical" evidence="8">
    <location>
        <begin position="154"/>
        <end position="174"/>
    </location>
</feature>
<evidence type="ECO:0000256" key="4">
    <source>
        <dbReference type="ARBA" id="ARBA00022475"/>
    </source>
</evidence>
<comment type="similarity">
    <text evidence="2">Belongs to the auxin efflux carrier (TC 2.A.69) family.</text>
</comment>
<dbReference type="Gene3D" id="1.20.1530.20">
    <property type="match status" value="1"/>
</dbReference>
<keyword evidence="10" id="KW-1185">Reference proteome</keyword>
<name>A0A8K0Y019_9RHOB</name>
<feature type="transmembrane region" description="Helical" evidence="8">
    <location>
        <begin position="6"/>
        <end position="24"/>
    </location>
</feature>
<evidence type="ECO:0000313" key="10">
    <source>
        <dbReference type="Proteomes" id="UP000648908"/>
    </source>
</evidence>
<feature type="transmembrane region" description="Helical" evidence="8">
    <location>
        <begin position="123"/>
        <end position="142"/>
    </location>
</feature>
<protein>
    <submittedName>
        <fullName evidence="9">AEC family transporter</fullName>
    </submittedName>
</protein>
<evidence type="ECO:0000256" key="8">
    <source>
        <dbReference type="SAM" id="Phobius"/>
    </source>
</evidence>
<comment type="caution">
    <text evidence="9">The sequence shown here is derived from an EMBL/GenBank/DDBJ whole genome shotgun (WGS) entry which is preliminary data.</text>
</comment>
<evidence type="ECO:0000256" key="2">
    <source>
        <dbReference type="ARBA" id="ARBA00010145"/>
    </source>
</evidence>
<dbReference type="PANTHER" id="PTHR36838">
    <property type="entry name" value="AUXIN EFFLUX CARRIER FAMILY PROTEIN"/>
    <property type="match status" value="1"/>
</dbReference>
<accession>A0A8K0Y019</accession>
<reference evidence="9" key="1">
    <citation type="submission" date="2021-01" db="EMBL/GenBank/DDBJ databases">
        <title>Tabrizicola alba sp. nov. a motile alkaliphilic bacterium isolated from a soda lake.</title>
        <authorList>
            <person name="Szuroczki S."/>
            <person name="Abbaszade G."/>
            <person name="Schumann P."/>
            <person name="Toth E."/>
        </authorList>
    </citation>
    <scope>NUCLEOTIDE SEQUENCE</scope>
    <source>
        <strain evidence="9">DMG-N-6</strain>
    </source>
</reference>
<proteinExistence type="inferred from homology"/>